<dbReference type="InterPro" id="IPR006311">
    <property type="entry name" value="TAT_signal"/>
</dbReference>
<dbReference type="EMBL" id="PDDY01000001">
    <property type="protein sequence ID" value="PEH42677.1"/>
    <property type="molecule type" value="Genomic_DNA"/>
</dbReference>
<feature type="signal peptide" evidence="1">
    <location>
        <begin position="1"/>
        <end position="32"/>
    </location>
</feature>
<dbReference type="Proteomes" id="UP000220629">
    <property type="component" value="Unassembled WGS sequence"/>
</dbReference>
<comment type="caution">
    <text evidence="3">The sequence shown here is derived from an EMBL/GenBank/DDBJ whole genome shotgun (WGS) entry which is preliminary data.</text>
</comment>
<dbReference type="InterPro" id="IPR012338">
    <property type="entry name" value="Beta-lactam/transpept-like"/>
</dbReference>
<feature type="chain" id="PRO_5012088990" evidence="1">
    <location>
        <begin position="33"/>
        <end position="402"/>
    </location>
</feature>
<proteinExistence type="predicted"/>
<gene>
    <name evidence="3" type="ORF">CRM94_11215</name>
</gene>
<keyword evidence="1" id="KW-0732">Signal</keyword>
<dbReference type="PANTHER" id="PTHR43283:SF7">
    <property type="entry name" value="BETA-LACTAMASE-RELATED DOMAIN-CONTAINING PROTEIN"/>
    <property type="match status" value="1"/>
</dbReference>
<accession>A0A2A7SG83</accession>
<dbReference type="InterPro" id="IPR001466">
    <property type="entry name" value="Beta-lactam-related"/>
</dbReference>
<feature type="domain" description="Beta-lactamase-related" evidence="2">
    <location>
        <begin position="106"/>
        <end position="369"/>
    </location>
</feature>
<dbReference type="AlphaFoldDB" id="A0A2A7SG83"/>
<dbReference type="Gene3D" id="3.40.710.10">
    <property type="entry name" value="DD-peptidase/beta-lactamase superfamily"/>
    <property type="match status" value="1"/>
</dbReference>
<dbReference type="Pfam" id="PF00144">
    <property type="entry name" value="Beta-lactamase"/>
    <property type="match status" value="1"/>
</dbReference>
<protein>
    <submittedName>
        <fullName evidence="3">Amide hydrolase</fullName>
    </submittedName>
</protein>
<dbReference type="InterPro" id="IPR050789">
    <property type="entry name" value="Diverse_Enzym_Activities"/>
</dbReference>
<evidence type="ECO:0000313" key="4">
    <source>
        <dbReference type="Proteomes" id="UP000220629"/>
    </source>
</evidence>
<evidence type="ECO:0000259" key="2">
    <source>
        <dbReference type="Pfam" id="PF00144"/>
    </source>
</evidence>
<dbReference type="PROSITE" id="PS51318">
    <property type="entry name" value="TAT"/>
    <property type="match status" value="1"/>
</dbReference>
<name>A0A2A7SG83_BURGA</name>
<evidence type="ECO:0000313" key="3">
    <source>
        <dbReference type="EMBL" id="PEH42677.1"/>
    </source>
</evidence>
<keyword evidence="3" id="KW-0378">Hydrolase</keyword>
<sequence length="402" mass="42443">MLAEETDVKISRRQFLALTAAGLAGAPPLALAAAPAAGDAADASAALPSAAAAASAAAPASQVSAPSLADLADPPVWPGAEWERIDPDKPGWSPDDLDDVHAYAASIGTASLLIVQHGRVVDSFGEIAARREINSVRKSLLSALIGIAVAEGKIDLDATLGSLGIDDRPPALSQAEKQATVRELLQARSGVYHPALYETAGEKRLRPARGSHAPGSFWYYNNWDFNVLGTIYEHAVGASIFDSFAQRIATPIGMQDYRARDGRYVRGADSIHPAYPLHMSARDLARFGLLYLRRGQWRQRAIVPAAWVAESTTGVSPTRGGDAEYAWLWWAGLPDSGAAGLKLPPGAFWAEGHGGQYLIVDPLNDMVVVHQTVAGRTRVSAPAMGRLMGLIHDAAGIGAPMV</sequence>
<dbReference type="GO" id="GO:0016787">
    <property type="term" value="F:hydrolase activity"/>
    <property type="evidence" value="ECO:0007669"/>
    <property type="project" value="UniProtKB-KW"/>
</dbReference>
<evidence type="ECO:0000256" key="1">
    <source>
        <dbReference type="SAM" id="SignalP"/>
    </source>
</evidence>
<reference evidence="4" key="1">
    <citation type="submission" date="2017-09" db="EMBL/GenBank/DDBJ databases">
        <title>FDA dAtabase for Regulatory Grade micrObial Sequences (FDA-ARGOS): Supporting development and validation of Infectious Disease Dx tests.</title>
        <authorList>
            <person name="Minogue T."/>
            <person name="Wolcott M."/>
            <person name="Wasieloski L."/>
            <person name="Aguilar W."/>
            <person name="Moore D."/>
            <person name="Tallon L."/>
            <person name="Sadzewicz L."/>
            <person name="Ott S."/>
            <person name="Zhao X."/>
            <person name="Nagaraj S."/>
            <person name="Vavikolanu K."/>
            <person name="Aluvathingal J."/>
            <person name="Nadendla S."/>
            <person name="Sichtig H."/>
        </authorList>
    </citation>
    <scope>NUCLEOTIDE SEQUENCE [LARGE SCALE GENOMIC DNA]</scope>
    <source>
        <strain evidence="4">FDAARGOS_390</strain>
    </source>
</reference>
<dbReference type="SUPFAM" id="SSF56601">
    <property type="entry name" value="beta-lactamase/transpeptidase-like"/>
    <property type="match status" value="1"/>
</dbReference>
<dbReference type="PANTHER" id="PTHR43283">
    <property type="entry name" value="BETA-LACTAMASE-RELATED"/>
    <property type="match status" value="1"/>
</dbReference>
<organism evidence="3 4">
    <name type="scientific">Burkholderia gladioli</name>
    <name type="common">Pseudomonas marginata</name>
    <name type="synonym">Phytomonas marginata</name>
    <dbReference type="NCBI Taxonomy" id="28095"/>
    <lineage>
        <taxon>Bacteria</taxon>
        <taxon>Pseudomonadati</taxon>
        <taxon>Pseudomonadota</taxon>
        <taxon>Betaproteobacteria</taxon>
        <taxon>Burkholderiales</taxon>
        <taxon>Burkholderiaceae</taxon>
        <taxon>Burkholderia</taxon>
    </lineage>
</organism>